<dbReference type="GO" id="GO:0005506">
    <property type="term" value="F:iron ion binding"/>
    <property type="evidence" value="ECO:0007669"/>
    <property type="project" value="InterPro"/>
</dbReference>
<dbReference type="PANTHER" id="PTHR24305">
    <property type="entry name" value="CYTOCHROME P450"/>
    <property type="match status" value="1"/>
</dbReference>
<name>M7T138_EUTLA</name>
<dbReference type="STRING" id="1287681.M7T138"/>
<protein>
    <submittedName>
        <fullName evidence="7">Putative benzoate 4-monooxygenase cytochrome p450 protein</fullName>
    </submittedName>
</protein>
<evidence type="ECO:0000256" key="1">
    <source>
        <dbReference type="ARBA" id="ARBA00001971"/>
    </source>
</evidence>
<dbReference type="PRINTS" id="PR00385">
    <property type="entry name" value="P450"/>
</dbReference>
<dbReference type="SUPFAM" id="SSF48264">
    <property type="entry name" value="Cytochrome P450"/>
    <property type="match status" value="1"/>
</dbReference>
<dbReference type="AlphaFoldDB" id="M7T138"/>
<dbReference type="InterPro" id="IPR001128">
    <property type="entry name" value="Cyt_P450"/>
</dbReference>
<comment type="similarity">
    <text evidence="6">Belongs to the cytochrome P450 family.</text>
</comment>
<evidence type="ECO:0000313" key="8">
    <source>
        <dbReference type="Proteomes" id="UP000012174"/>
    </source>
</evidence>
<keyword evidence="6 7" id="KW-0503">Monooxygenase</keyword>
<dbReference type="Pfam" id="PF00067">
    <property type="entry name" value="p450"/>
    <property type="match status" value="1"/>
</dbReference>
<dbReference type="GO" id="GO:0004497">
    <property type="term" value="F:monooxygenase activity"/>
    <property type="evidence" value="ECO:0007669"/>
    <property type="project" value="UniProtKB-KW"/>
</dbReference>
<dbReference type="InterPro" id="IPR050121">
    <property type="entry name" value="Cytochrome_P450_monoxygenase"/>
</dbReference>
<dbReference type="EMBL" id="KB705900">
    <property type="protein sequence ID" value="EMR70257.1"/>
    <property type="molecule type" value="Genomic_DNA"/>
</dbReference>
<evidence type="ECO:0000256" key="2">
    <source>
        <dbReference type="ARBA" id="ARBA00022617"/>
    </source>
</evidence>
<keyword evidence="8" id="KW-1185">Reference proteome</keyword>
<dbReference type="InterPro" id="IPR036396">
    <property type="entry name" value="Cyt_P450_sf"/>
</dbReference>
<sequence length="503" mass="57320">MFSLTLLAVFLVFVFLLQPLTVYLIDAKRLRRFPNQNVLSGITNLGYMIERWGGFRSKSLHETHKNHPIVRIGPNSLSFSTANAIKAIYGHSTPCVKGDMYAVSSGPYPNILDSVDKGVHAHKRRLLSHAFATRNLEQWEFKIVDKVERLVRQFDRICSDADVILDYRKWTNLFTLDAIVDIALSHRLGCLDRGDDMVPICSAAGREQTVSYIGSLHAEKRAASVLVWSSDWFRPLQAVLRTIPGFFRDQYSEGQGYGEMIRYLTRRRIERYRSGEELDDFLRYVLQDKEREPRDVEIGEVEAEVNVLLDAGSDTTAIALSHAMYYLVRNPRTFHRLRQELDSALQGLDVVVPYSQVKDLPYLRACLDESLRLSPPSAAGLNRKTGPEGMWIDGEWIPGNTTVSVPAYTAHRNPAIFPEPEEYRPERWLGDGAKGLQESFIAFSAGARGCIGRNITYMEQLILIATLVRRFDFALIDPEWKVAYEEAFLLWPTSMPLKVRLRS</sequence>
<evidence type="ECO:0000256" key="6">
    <source>
        <dbReference type="RuleBase" id="RU000461"/>
    </source>
</evidence>
<dbReference type="OrthoDB" id="2789670at2759"/>
<dbReference type="PANTHER" id="PTHR24305:SF172">
    <property type="entry name" value="P450, PUTATIVE (EUROFUNG)-RELATED"/>
    <property type="match status" value="1"/>
</dbReference>
<dbReference type="OMA" id="LEQWEFK"/>
<dbReference type="InterPro" id="IPR017972">
    <property type="entry name" value="Cyt_P450_CS"/>
</dbReference>
<dbReference type="PRINTS" id="PR00463">
    <property type="entry name" value="EP450I"/>
</dbReference>
<dbReference type="CDD" id="cd11061">
    <property type="entry name" value="CYP67-like"/>
    <property type="match status" value="1"/>
</dbReference>
<keyword evidence="6" id="KW-0560">Oxidoreductase</keyword>
<feature type="binding site" description="axial binding residue" evidence="5">
    <location>
        <position position="450"/>
    </location>
    <ligand>
        <name>heme</name>
        <dbReference type="ChEBI" id="CHEBI:30413"/>
    </ligand>
    <ligandPart>
        <name>Fe</name>
        <dbReference type="ChEBI" id="CHEBI:18248"/>
    </ligandPart>
</feature>
<dbReference type="HOGENOM" id="CLU_001570_14_0_1"/>
<keyword evidence="4 5" id="KW-0408">Iron</keyword>
<evidence type="ECO:0000256" key="3">
    <source>
        <dbReference type="ARBA" id="ARBA00022723"/>
    </source>
</evidence>
<proteinExistence type="inferred from homology"/>
<gene>
    <name evidence="7" type="ORF">UCREL1_2695</name>
</gene>
<reference evidence="8" key="1">
    <citation type="journal article" date="2013" name="Genome Announc.">
        <title>Draft genome sequence of the grapevine dieback fungus Eutypa lata UCR-EL1.</title>
        <authorList>
            <person name="Blanco-Ulate B."/>
            <person name="Rolshausen P.E."/>
            <person name="Cantu D."/>
        </authorList>
    </citation>
    <scope>NUCLEOTIDE SEQUENCE [LARGE SCALE GENOMIC DNA]</scope>
    <source>
        <strain evidence="8">UCR-EL1</strain>
    </source>
</reference>
<evidence type="ECO:0000256" key="5">
    <source>
        <dbReference type="PIRSR" id="PIRSR602401-1"/>
    </source>
</evidence>
<dbReference type="KEGG" id="ela:UCREL1_2695"/>
<dbReference type="PROSITE" id="PS00086">
    <property type="entry name" value="CYTOCHROME_P450"/>
    <property type="match status" value="1"/>
</dbReference>
<dbReference type="eggNOG" id="KOG0157">
    <property type="taxonomic scope" value="Eukaryota"/>
</dbReference>
<accession>M7T138</accession>
<dbReference type="InterPro" id="IPR002401">
    <property type="entry name" value="Cyt_P450_E_grp-I"/>
</dbReference>
<comment type="cofactor">
    <cofactor evidence="1 5">
        <name>heme</name>
        <dbReference type="ChEBI" id="CHEBI:30413"/>
    </cofactor>
</comment>
<evidence type="ECO:0000313" key="7">
    <source>
        <dbReference type="EMBL" id="EMR70257.1"/>
    </source>
</evidence>
<dbReference type="Gene3D" id="1.10.630.10">
    <property type="entry name" value="Cytochrome P450"/>
    <property type="match status" value="1"/>
</dbReference>
<keyword evidence="2 5" id="KW-0349">Heme</keyword>
<organism evidence="7 8">
    <name type="scientific">Eutypa lata (strain UCR-EL1)</name>
    <name type="common">Grapevine dieback disease fungus</name>
    <name type="synonym">Eutypa armeniacae</name>
    <dbReference type="NCBI Taxonomy" id="1287681"/>
    <lineage>
        <taxon>Eukaryota</taxon>
        <taxon>Fungi</taxon>
        <taxon>Dikarya</taxon>
        <taxon>Ascomycota</taxon>
        <taxon>Pezizomycotina</taxon>
        <taxon>Sordariomycetes</taxon>
        <taxon>Xylariomycetidae</taxon>
        <taxon>Xylariales</taxon>
        <taxon>Diatrypaceae</taxon>
        <taxon>Eutypa</taxon>
    </lineage>
</organism>
<keyword evidence="3 5" id="KW-0479">Metal-binding</keyword>
<evidence type="ECO:0000256" key="4">
    <source>
        <dbReference type="ARBA" id="ARBA00023004"/>
    </source>
</evidence>
<dbReference type="GO" id="GO:0020037">
    <property type="term" value="F:heme binding"/>
    <property type="evidence" value="ECO:0007669"/>
    <property type="project" value="InterPro"/>
</dbReference>
<dbReference type="Proteomes" id="UP000012174">
    <property type="component" value="Unassembled WGS sequence"/>
</dbReference>
<dbReference type="GO" id="GO:0016705">
    <property type="term" value="F:oxidoreductase activity, acting on paired donors, with incorporation or reduction of molecular oxygen"/>
    <property type="evidence" value="ECO:0007669"/>
    <property type="project" value="InterPro"/>
</dbReference>